<dbReference type="InterPro" id="IPR039561">
    <property type="entry name" value="Peptidase_M15C"/>
</dbReference>
<organism evidence="4 5">
    <name type="scientific">Nocardioides flavescens</name>
    <dbReference type="NCBI Taxonomy" id="2691959"/>
    <lineage>
        <taxon>Bacteria</taxon>
        <taxon>Bacillati</taxon>
        <taxon>Actinomycetota</taxon>
        <taxon>Actinomycetes</taxon>
        <taxon>Propionibacteriales</taxon>
        <taxon>Nocardioidaceae</taxon>
        <taxon>Nocardioides</taxon>
    </lineage>
</organism>
<comment type="caution">
    <text evidence="4">The sequence shown here is derived from an EMBL/GenBank/DDBJ whole genome shotgun (WGS) entry which is preliminary data.</text>
</comment>
<gene>
    <name evidence="4" type="ORF">GRQ65_18135</name>
</gene>
<feature type="region of interest" description="Disordered" evidence="1">
    <location>
        <begin position="23"/>
        <end position="62"/>
    </location>
</feature>
<evidence type="ECO:0000256" key="2">
    <source>
        <dbReference type="SAM" id="SignalP"/>
    </source>
</evidence>
<dbReference type="SUPFAM" id="SSF55166">
    <property type="entry name" value="Hedgehog/DD-peptidase"/>
    <property type="match status" value="1"/>
</dbReference>
<dbReference type="Pfam" id="PF13539">
    <property type="entry name" value="Peptidase_M15_4"/>
    <property type="match status" value="1"/>
</dbReference>
<dbReference type="InterPro" id="IPR009045">
    <property type="entry name" value="Zn_M74/Hedgehog-like"/>
</dbReference>
<evidence type="ECO:0000313" key="4">
    <source>
        <dbReference type="EMBL" id="MXG91469.1"/>
    </source>
</evidence>
<accession>A0A6L7F213</accession>
<feature type="chain" id="PRO_5039193060" evidence="2">
    <location>
        <begin position="24"/>
        <end position="412"/>
    </location>
</feature>
<feature type="domain" description="Peptidase M15C" evidence="3">
    <location>
        <begin position="341"/>
        <end position="398"/>
    </location>
</feature>
<name>A0A6L7F213_9ACTN</name>
<evidence type="ECO:0000256" key="1">
    <source>
        <dbReference type="SAM" id="MobiDB-lite"/>
    </source>
</evidence>
<feature type="compositionally biased region" description="Low complexity" evidence="1">
    <location>
        <begin position="34"/>
        <end position="46"/>
    </location>
</feature>
<dbReference type="GO" id="GO:0008233">
    <property type="term" value="F:peptidase activity"/>
    <property type="evidence" value="ECO:0007669"/>
    <property type="project" value="InterPro"/>
</dbReference>
<proteinExistence type="predicted"/>
<keyword evidence="5" id="KW-1185">Reference proteome</keyword>
<feature type="signal peptide" evidence="2">
    <location>
        <begin position="1"/>
        <end position="23"/>
    </location>
</feature>
<sequence>MAKRALACAVAAAVLVLPVACSSGGPGSQESPDSSTTSASPRAATTGEATAQVDHSVPAPGPRTAGLVAPADFLVVLPDTASDETVAAVEGVKGVSGVTVISLSESVIENRALTVAAVDPATYRSFTPATDSGADFQVAWDRVAGGEVALKKRLQGRLPLDSDDFLRLGSADDAPRVHVGAYVDQQPLIDAVVNETWIDTLGMKRDNAMLVRTGGTAPDRVQDRLTDVLGKDAAVTPVDKASRIGLDPNTAQVAVVTGTVADAVGVFRYTVIGGGRIAPEPAWVSSHISTEAVPILGSMTCNTLMFPQLKAALQEIVDRGLASEIHPDEYAGCYYPRFIAGSTTLSNHSFGLAFDINVPGNGRGTVGAINRDVVQIFKDWGFDWGGDWSYTDPMHFEMAQIVTPGGAAARSD</sequence>
<evidence type="ECO:0000259" key="3">
    <source>
        <dbReference type="Pfam" id="PF13539"/>
    </source>
</evidence>
<protein>
    <submittedName>
        <fullName evidence="4">M15 family peptidase</fullName>
    </submittedName>
</protein>
<dbReference type="EMBL" id="WUEK01000012">
    <property type="protein sequence ID" value="MXG91469.1"/>
    <property type="molecule type" value="Genomic_DNA"/>
</dbReference>
<dbReference type="Gene3D" id="3.30.1380.10">
    <property type="match status" value="1"/>
</dbReference>
<keyword evidence="2" id="KW-0732">Signal</keyword>
<evidence type="ECO:0000313" key="5">
    <source>
        <dbReference type="Proteomes" id="UP000473325"/>
    </source>
</evidence>
<dbReference type="AlphaFoldDB" id="A0A6L7F213"/>
<dbReference type="Proteomes" id="UP000473325">
    <property type="component" value="Unassembled WGS sequence"/>
</dbReference>
<reference evidence="4 5" key="1">
    <citation type="submission" date="2019-12" db="EMBL/GenBank/DDBJ databases">
        <authorList>
            <person name="Kun Z."/>
        </authorList>
    </citation>
    <scope>NUCLEOTIDE SEQUENCE [LARGE SCALE GENOMIC DNA]</scope>
    <source>
        <strain evidence="4 5">YIM 123512</strain>
    </source>
</reference>